<proteinExistence type="predicted"/>
<dbReference type="Proteomes" id="UP000248897">
    <property type="component" value="Chromosome 1"/>
</dbReference>
<reference evidence="1 2" key="1">
    <citation type="submission" date="2018-06" db="EMBL/GenBank/DDBJ databases">
        <authorList>
            <consortium name="Pathogen Informatics"/>
            <person name="Doyle S."/>
        </authorList>
    </citation>
    <scope>NUCLEOTIDE SEQUENCE [LARGE SCALE GENOMIC DNA]</scope>
    <source>
        <strain evidence="1 2">NCTC12961</strain>
    </source>
</reference>
<sequence>MTRRGIVSAGNMLVDHVHHIAHWPQPGWLVEIEHSQRATGGAPLNVLLTLARMETGLPAGGDRAYRLRRGRRLHHADAGANTGLMAAGCSAAKGR</sequence>
<dbReference type="AlphaFoldDB" id="A0A2X4TYW8"/>
<dbReference type="InterPro" id="IPR029056">
    <property type="entry name" value="Ribokinase-like"/>
</dbReference>
<evidence type="ECO:0000313" key="1">
    <source>
        <dbReference type="EMBL" id="SQI32677.1"/>
    </source>
</evidence>
<dbReference type="EMBL" id="LS483469">
    <property type="protein sequence ID" value="SQI32677.1"/>
    <property type="molecule type" value="Genomic_DNA"/>
</dbReference>
<dbReference type="SUPFAM" id="SSF53613">
    <property type="entry name" value="Ribokinase-like"/>
    <property type="match status" value="1"/>
</dbReference>
<name>A0A2X4TYW8_SERPL</name>
<protein>
    <recommendedName>
        <fullName evidence="3">Ribokinase</fullName>
    </recommendedName>
</protein>
<gene>
    <name evidence="1" type="ORF">NCTC12961_01225</name>
</gene>
<accession>A0A2X4TYW8</accession>
<evidence type="ECO:0008006" key="3">
    <source>
        <dbReference type="Google" id="ProtNLM"/>
    </source>
</evidence>
<evidence type="ECO:0000313" key="2">
    <source>
        <dbReference type="Proteomes" id="UP000248897"/>
    </source>
</evidence>
<organism evidence="1 2">
    <name type="scientific">Serratia plymuthica</name>
    <dbReference type="NCBI Taxonomy" id="82996"/>
    <lineage>
        <taxon>Bacteria</taxon>
        <taxon>Pseudomonadati</taxon>
        <taxon>Pseudomonadota</taxon>
        <taxon>Gammaproteobacteria</taxon>
        <taxon>Enterobacterales</taxon>
        <taxon>Yersiniaceae</taxon>
        <taxon>Serratia</taxon>
    </lineage>
</organism>
<dbReference type="GO" id="GO:0003824">
    <property type="term" value="F:catalytic activity"/>
    <property type="evidence" value="ECO:0007669"/>
    <property type="project" value="UniProtKB-ARBA"/>
</dbReference>
<dbReference type="Gene3D" id="3.40.1190.20">
    <property type="match status" value="1"/>
</dbReference>